<feature type="domain" description="Monopolin complex subunit Csm1/Pcs1 C-terminal" evidence="3">
    <location>
        <begin position="325"/>
        <end position="419"/>
    </location>
</feature>
<reference evidence="5" key="1">
    <citation type="submission" date="2017-03" db="EMBL/GenBank/DDBJ databases">
        <title>Genomes of endolithic fungi from Antarctica.</title>
        <authorList>
            <person name="Coleine C."/>
            <person name="Masonjones S."/>
            <person name="Stajich J.E."/>
        </authorList>
    </citation>
    <scope>NUCLEOTIDE SEQUENCE [LARGE SCALE GENOMIC DNA]</scope>
    <source>
        <strain evidence="5">CCFEE 5527</strain>
    </source>
</reference>
<dbReference type="InterPro" id="IPR038608">
    <property type="entry name" value="Csm1/Pcs1_C_sf"/>
</dbReference>
<feature type="coiled-coil region" evidence="1">
    <location>
        <begin position="188"/>
        <end position="310"/>
    </location>
</feature>
<dbReference type="PANTHER" id="PTHR28006:SF1">
    <property type="entry name" value="MONOPOLIN COMPLEX SUBUNIT CSM1"/>
    <property type="match status" value="1"/>
</dbReference>
<dbReference type="GO" id="GO:0051315">
    <property type="term" value="P:attachment of mitotic spindle microtubules to kinetochore"/>
    <property type="evidence" value="ECO:0007669"/>
    <property type="project" value="TreeGrafter"/>
</dbReference>
<feature type="compositionally biased region" description="Polar residues" evidence="2">
    <location>
        <begin position="145"/>
        <end position="157"/>
    </location>
</feature>
<feature type="region of interest" description="Disordered" evidence="2">
    <location>
        <begin position="145"/>
        <end position="188"/>
    </location>
</feature>
<proteinExistence type="predicted"/>
<dbReference type="GO" id="GO:0072686">
    <property type="term" value="C:mitotic spindle"/>
    <property type="evidence" value="ECO:0007669"/>
    <property type="project" value="TreeGrafter"/>
</dbReference>
<dbReference type="GO" id="GO:0034506">
    <property type="term" value="C:chromosome, centromeric core domain"/>
    <property type="evidence" value="ECO:0007669"/>
    <property type="project" value="TreeGrafter"/>
</dbReference>
<dbReference type="GO" id="GO:0005730">
    <property type="term" value="C:nucleolus"/>
    <property type="evidence" value="ECO:0007669"/>
    <property type="project" value="TreeGrafter"/>
</dbReference>
<dbReference type="OrthoDB" id="2431049at2759"/>
<keyword evidence="5" id="KW-1185">Reference proteome</keyword>
<dbReference type="Gene3D" id="3.90.1150.80">
    <property type="match status" value="1"/>
</dbReference>
<evidence type="ECO:0000256" key="1">
    <source>
        <dbReference type="SAM" id="Coils"/>
    </source>
</evidence>
<dbReference type="InParanoid" id="A0A1V8T2H7"/>
<evidence type="ECO:0000256" key="2">
    <source>
        <dbReference type="SAM" id="MobiDB-lite"/>
    </source>
</evidence>
<feature type="region of interest" description="Disordered" evidence="2">
    <location>
        <begin position="82"/>
        <end position="107"/>
    </location>
</feature>
<dbReference type="GO" id="GO:0045144">
    <property type="term" value="P:meiotic sister chromatid segregation"/>
    <property type="evidence" value="ECO:0007669"/>
    <property type="project" value="TreeGrafter"/>
</dbReference>
<feature type="compositionally biased region" description="Low complexity" evidence="2">
    <location>
        <begin position="1"/>
        <end position="16"/>
    </location>
</feature>
<dbReference type="AlphaFoldDB" id="A0A1V8T2H7"/>
<keyword evidence="1" id="KW-0175">Coiled coil</keyword>
<feature type="region of interest" description="Disordered" evidence="2">
    <location>
        <begin position="1"/>
        <end position="29"/>
    </location>
</feature>
<organism evidence="4 5">
    <name type="scientific">Cryoendolithus antarcticus</name>
    <dbReference type="NCBI Taxonomy" id="1507870"/>
    <lineage>
        <taxon>Eukaryota</taxon>
        <taxon>Fungi</taxon>
        <taxon>Dikarya</taxon>
        <taxon>Ascomycota</taxon>
        <taxon>Pezizomycotina</taxon>
        <taxon>Dothideomycetes</taxon>
        <taxon>Dothideomycetidae</taxon>
        <taxon>Cladosporiales</taxon>
        <taxon>Cladosporiaceae</taxon>
        <taxon>Cryoendolithus</taxon>
    </lineage>
</organism>
<dbReference type="CDD" id="cd23787">
    <property type="entry name" value="RWD_CSM1"/>
    <property type="match status" value="1"/>
</dbReference>
<protein>
    <recommendedName>
        <fullName evidence="3">Monopolin complex subunit Csm1/Pcs1 C-terminal domain-containing protein</fullName>
    </recommendedName>
</protein>
<gene>
    <name evidence="4" type="ORF">B0A48_09186</name>
</gene>
<comment type="caution">
    <text evidence="4">The sequence shown here is derived from an EMBL/GenBank/DDBJ whole genome shotgun (WGS) entry which is preliminary data.</text>
</comment>
<dbReference type="InterPro" id="IPR020981">
    <property type="entry name" value="Csm1/Pcs1_C"/>
</dbReference>
<dbReference type="InterPro" id="IPR040349">
    <property type="entry name" value="Csm1/Pcs1"/>
</dbReference>
<dbReference type="Pfam" id="PF12539">
    <property type="entry name" value="Csm1"/>
    <property type="match status" value="1"/>
</dbReference>
<dbReference type="Proteomes" id="UP000192596">
    <property type="component" value="Unassembled WGS sequence"/>
</dbReference>
<dbReference type="GO" id="GO:1990644">
    <property type="term" value="F:microtubule site clamp"/>
    <property type="evidence" value="ECO:0007669"/>
    <property type="project" value="TreeGrafter"/>
</dbReference>
<dbReference type="PANTHER" id="PTHR28006">
    <property type="entry name" value="MONOPOLIN COMPLEX SUBUNIT CSM1"/>
    <property type="match status" value="1"/>
</dbReference>
<accession>A0A1V8T2H7</accession>
<evidence type="ECO:0000259" key="3">
    <source>
        <dbReference type="Pfam" id="PF12539"/>
    </source>
</evidence>
<sequence length="441" mass="48302">MPARTSTRVATATVSPPTHPDQSPDSEDDLATVAAISSAANRRQTLNTLKATKFHTAMRKTTTAKGATKRKTPAQALKDRTNMQGEETEVVEMAKKAPAAKRTRRAAENVIPETQADPVEEEGEGEISMEDAVVAPLAAVRQTSLQPRASARATSVTAGYPAPRDRSNSASGTERERRGGDPQLRRQLNDTTRKYENLSLKYQNLQALGSSNAETNFEKLKRASDEKARSAEALVESLRKEVAELKKAGKGSGVSAAEEKAVVKEREKAERLEKENAELRTRVAESSAEVKAHVNEVKALEAKVAAASAARAVPVNATEAMRDAKMKENLYADMTGLLIRNIKRRDEGDEYDCLQTGRNGTLHFHITIAPDGSATTTPGATQSHDDIEFEYEPMLDEGRDADLIEILPDYLAEAIQFPRFQAPRMYQKLIECMMKRVVVGE</sequence>
<dbReference type="STRING" id="1507870.A0A1V8T2H7"/>
<evidence type="ECO:0000313" key="5">
    <source>
        <dbReference type="Proteomes" id="UP000192596"/>
    </source>
</evidence>
<feature type="compositionally biased region" description="Basic and acidic residues" evidence="2">
    <location>
        <begin position="163"/>
        <end position="188"/>
    </location>
</feature>
<dbReference type="EMBL" id="NAJO01000019">
    <property type="protein sequence ID" value="OQO05418.1"/>
    <property type="molecule type" value="Genomic_DNA"/>
</dbReference>
<dbReference type="GO" id="GO:0033551">
    <property type="term" value="C:monopolin complex"/>
    <property type="evidence" value="ECO:0007669"/>
    <property type="project" value="InterPro"/>
</dbReference>
<name>A0A1V8T2H7_9PEZI</name>
<evidence type="ECO:0000313" key="4">
    <source>
        <dbReference type="EMBL" id="OQO05418.1"/>
    </source>
</evidence>